<dbReference type="PANTHER" id="PTHR22576">
    <property type="entry name" value="MUCOSA ASSOCIATED LYMPHOID TISSUE LYMPHOMA TRANSLOCATION PROTEIN 1/PARACASPASE"/>
    <property type="match status" value="1"/>
</dbReference>
<feature type="domain" description="PPM-type phosphatase" evidence="3">
    <location>
        <begin position="392"/>
        <end position="605"/>
    </location>
</feature>
<reference evidence="5" key="1">
    <citation type="journal article" date="2019" name="Int. J. Syst. Evol. Microbiol.">
        <title>The Global Catalogue of Microorganisms (GCM) 10K type strain sequencing project: providing services to taxonomists for standard genome sequencing and annotation.</title>
        <authorList>
            <consortium name="The Broad Institute Genomics Platform"/>
            <consortium name="The Broad Institute Genome Sequencing Center for Infectious Disease"/>
            <person name="Wu L."/>
            <person name="Ma J."/>
        </authorList>
    </citation>
    <scope>NUCLEOTIDE SEQUENCE [LARGE SCALE GENOMIC DNA]</scope>
    <source>
        <strain evidence="5">JCM 15933</strain>
    </source>
</reference>
<dbReference type="InterPro" id="IPR052039">
    <property type="entry name" value="Caspase-related_regulators"/>
</dbReference>
<proteinExistence type="predicted"/>
<dbReference type="InterPro" id="IPR018247">
    <property type="entry name" value="EF_Hand_1_Ca_BS"/>
</dbReference>
<dbReference type="InterPro" id="IPR011600">
    <property type="entry name" value="Pept_C14_caspase"/>
</dbReference>
<accession>A0ABP4PB45</accession>
<evidence type="ECO:0000256" key="1">
    <source>
        <dbReference type="SAM" id="MobiDB-lite"/>
    </source>
</evidence>
<dbReference type="SUPFAM" id="SSF52129">
    <property type="entry name" value="Caspase-like"/>
    <property type="match status" value="1"/>
</dbReference>
<dbReference type="Gene3D" id="3.40.50.1460">
    <property type="match status" value="1"/>
</dbReference>
<dbReference type="InterPro" id="IPR036457">
    <property type="entry name" value="PPM-type-like_dom_sf"/>
</dbReference>
<evidence type="ECO:0000313" key="4">
    <source>
        <dbReference type="EMBL" id="GAA1577286.1"/>
    </source>
</evidence>
<protein>
    <submittedName>
        <fullName evidence="4">Uncharacterized protein</fullName>
    </submittedName>
</protein>
<dbReference type="SUPFAM" id="SSF81606">
    <property type="entry name" value="PP2C-like"/>
    <property type="match status" value="1"/>
</dbReference>
<feature type="region of interest" description="Disordered" evidence="1">
    <location>
        <begin position="309"/>
        <end position="330"/>
    </location>
</feature>
<dbReference type="Proteomes" id="UP001501470">
    <property type="component" value="Unassembled WGS sequence"/>
</dbReference>
<dbReference type="EMBL" id="BAAAQD010000064">
    <property type="protein sequence ID" value="GAA1577286.1"/>
    <property type="molecule type" value="Genomic_DNA"/>
</dbReference>
<name>A0ABP4PB45_9ACTN</name>
<dbReference type="RefSeq" id="WP_344515783.1">
    <property type="nucleotide sequence ID" value="NZ_BAAAQD010000064.1"/>
</dbReference>
<dbReference type="Pfam" id="PF00656">
    <property type="entry name" value="Peptidase_C14"/>
    <property type="match status" value="1"/>
</dbReference>
<dbReference type="NCBIfam" id="NF047832">
    <property type="entry name" value="caspase_w_EACC1"/>
    <property type="match status" value="1"/>
</dbReference>
<dbReference type="PROSITE" id="PS00018">
    <property type="entry name" value="EF_HAND_1"/>
    <property type="match status" value="1"/>
</dbReference>
<dbReference type="Gene3D" id="3.60.40.10">
    <property type="entry name" value="PPM-type phosphatase domain"/>
    <property type="match status" value="1"/>
</dbReference>
<gene>
    <name evidence="4" type="ORF">GCM10009827_118920</name>
</gene>
<evidence type="ECO:0000313" key="5">
    <source>
        <dbReference type="Proteomes" id="UP001501470"/>
    </source>
</evidence>
<dbReference type="PANTHER" id="PTHR22576:SF37">
    <property type="entry name" value="MUCOSA-ASSOCIATED LYMPHOID TISSUE LYMPHOMA TRANSLOCATION PROTEIN 1"/>
    <property type="match status" value="1"/>
</dbReference>
<keyword evidence="5" id="KW-1185">Reference proteome</keyword>
<dbReference type="InterPro" id="IPR029030">
    <property type="entry name" value="Caspase-like_dom_sf"/>
</dbReference>
<dbReference type="InterPro" id="IPR001932">
    <property type="entry name" value="PPM-type_phosphatase-like_dom"/>
</dbReference>
<evidence type="ECO:0000259" key="2">
    <source>
        <dbReference type="Pfam" id="PF00656"/>
    </source>
</evidence>
<dbReference type="Pfam" id="PF13672">
    <property type="entry name" value="PP2C_2"/>
    <property type="match status" value="1"/>
</dbReference>
<organism evidence="4 5">
    <name type="scientific">Dactylosporangium maewongense</name>
    <dbReference type="NCBI Taxonomy" id="634393"/>
    <lineage>
        <taxon>Bacteria</taxon>
        <taxon>Bacillati</taxon>
        <taxon>Actinomycetota</taxon>
        <taxon>Actinomycetes</taxon>
        <taxon>Micromonosporales</taxon>
        <taxon>Micromonosporaceae</taxon>
        <taxon>Dactylosporangium</taxon>
    </lineage>
</organism>
<sequence>MSRGAALLIATYKYGDPRLRRLTAPAHDAEALATVLSDTSIGNFEVTTLINKPYDLVAGAISNFYRDARGDDLTLLYFTGHGLKDDRGRLYFAMSNTSCDTLPFTGISAEHLLESMEDSMSRRQVLILDCCYGGAFPMGRMTKSDTAVHTLERFKGSSGRGRTVLTASDATQYAFDGRQADGDAIQSVFTRHLVAGLRDGSADLDGDGDITVDELYSYVYRHVVQDMPQQRPKKQDNIEGSTVIAQNANWSLPAALRHAATSPYATDRFGAVERLGHLLRTGNTVVRSRVAEAISVLADDDSKRVSAAAAALMPSPAPARRARPSPAPDSMPPEWVGSFTPYSVGDPGAAASSAPSLPTPYEWDHRDTVIDGVRINGPTGEAALELRAASLRGLSHRYNGTVRQDDYAFRCTDDRRHLVVVVSDGVSNGKLSHKAAAVVSRLGAELVALALTRKLPAEIDWPEIVTRLSDEIVRLGRKLVEPAPDGGELSVGEVAHHLAATALFGVIELRPADPEVDAYFYAVGDSSAWALRDGRHWQPMFETKNSGDGAATSVTRALPLSRPPTGRAIMTAVRKGDVVVLMSDGVGDPLEDGSRTVGRFLAEAWREPPAPLQFAAQVDFARKTHDDDRTAVAVWAV</sequence>
<feature type="domain" description="Peptidase C14 caspase" evidence="2">
    <location>
        <begin position="3"/>
        <end position="232"/>
    </location>
</feature>
<comment type="caution">
    <text evidence="4">The sequence shown here is derived from an EMBL/GenBank/DDBJ whole genome shotgun (WGS) entry which is preliminary data.</text>
</comment>
<evidence type="ECO:0000259" key="3">
    <source>
        <dbReference type="Pfam" id="PF13672"/>
    </source>
</evidence>